<accession>A0A6A5ZR40</accession>
<feature type="region of interest" description="Disordered" evidence="1">
    <location>
        <begin position="1"/>
        <end position="32"/>
    </location>
</feature>
<keyword evidence="3" id="KW-1185">Reference proteome</keyword>
<dbReference type="Proteomes" id="UP000799770">
    <property type="component" value="Unassembled WGS sequence"/>
</dbReference>
<protein>
    <submittedName>
        <fullName evidence="2">Uncharacterized protein</fullName>
    </submittedName>
</protein>
<feature type="region of interest" description="Disordered" evidence="1">
    <location>
        <begin position="102"/>
        <end position="129"/>
    </location>
</feature>
<feature type="compositionally biased region" description="Basic and acidic residues" evidence="1">
    <location>
        <begin position="1"/>
        <end position="17"/>
    </location>
</feature>
<organism evidence="2 3">
    <name type="scientific">Lophiotrema nucula</name>
    <dbReference type="NCBI Taxonomy" id="690887"/>
    <lineage>
        <taxon>Eukaryota</taxon>
        <taxon>Fungi</taxon>
        <taxon>Dikarya</taxon>
        <taxon>Ascomycota</taxon>
        <taxon>Pezizomycotina</taxon>
        <taxon>Dothideomycetes</taxon>
        <taxon>Pleosporomycetidae</taxon>
        <taxon>Pleosporales</taxon>
        <taxon>Lophiotremataceae</taxon>
        <taxon>Lophiotrema</taxon>
    </lineage>
</organism>
<evidence type="ECO:0000313" key="3">
    <source>
        <dbReference type="Proteomes" id="UP000799770"/>
    </source>
</evidence>
<feature type="compositionally biased region" description="Polar residues" evidence="1">
    <location>
        <begin position="115"/>
        <end position="125"/>
    </location>
</feature>
<name>A0A6A5ZR40_9PLEO</name>
<feature type="compositionally biased region" description="Polar residues" evidence="1">
    <location>
        <begin position="20"/>
        <end position="32"/>
    </location>
</feature>
<feature type="region of interest" description="Disordered" evidence="1">
    <location>
        <begin position="44"/>
        <end position="75"/>
    </location>
</feature>
<sequence length="147" mass="17170">MLKPSAEEQLEKMRTEAEVNENNQPTIDDMQNTQTLLQNALIKKDRDHADEKAKSKRQHEAELAQAKREAYAEAQATKQECDQRVDLAEATLEQERQKRIAAEVSRDSWHRQTMDTEQQNATLKQQVRDDEERRNLLYTLLQPIKPS</sequence>
<evidence type="ECO:0000313" key="2">
    <source>
        <dbReference type="EMBL" id="KAF2121434.1"/>
    </source>
</evidence>
<reference evidence="2" key="1">
    <citation type="journal article" date="2020" name="Stud. Mycol.">
        <title>101 Dothideomycetes genomes: a test case for predicting lifestyles and emergence of pathogens.</title>
        <authorList>
            <person name="Haridas S."/>
            <person name="Albert R."/>
            <person name="Binder M."/>
            <person name="Bloem J."/>
            <person name="Labutti K."/>
            <person name="Salamov A."/>
            <person name="Andreopoulos B."/>
            <person name="Baker S."/>
            <person name="Barry K."/>
            <person name="Bills G."/>
            <person name="Bluhm B."/>
            <person name="Cannon C."/>
            <person name="Castanera R."/>
            <person name="Culley D."/>
            <person name="Daum C."/>
            <person name="Ezra D."/>
            <person name="Gonzalez J."/>
            <person name="Henrissat B."/>
            <person name="Kuo A."/>
            <person name="Liang C."/>
            <person name="Lipzen A."/>
            <person name="Lutzoni F."/>
            <person name="Magnuson J."/>
            <person name="Mondo S."/>
            <person name="Nolan M."/>
            <person name="Ohm R."/>
            <person name="Pangilinan J."/>
            <person name="Park H.-J."/>
            <person name="Ramirez L."/>
            <person name="Alfaro M."/>
            <person name="Sun H."/>
            <person name="Tritt A."/>
            <person name="Yoshinaga Y."/>
            <person name="Zwiers L.-H."/>
            <person name="Turgeon B."/>
            <person name="Goodwin S."/>
            <person name="Spatafora J."/>
            <person name="Crous P."/>
            <person name="Grigoriev I."/>
        </authorList>
    </citation>
    <scope>NUCLEOTIDE SEQUENCE</scope>
    <source>
        <strain evidence="2">CBS 627.86</strain>
    </source>
</reference>
<dbReference type="AlphaFoldDB" id="A0A6A5ZR40"/>
<gene>
    <name evidence="2" type="ORF">BDV96DRAFT_213078</name>
</gene>
<feature type="compositionally biased region" description="Basic and acidic residues" evidence="1">
    <location>
        <begin position="44"/>
        <end position="71"/>
    </location>
</feature>
<dbReference type="EMBL" id="ML977312">
    <property type="protein sequence ID" value="KAF2121434.1"/>
    <property type="molecule type" value="Genomic_DNA"/>
</dbReference>
<feature type="compositionally biased region" description="Basic and acidic residues" evidence="1">
    <location>
        <begin position="102"/>
        <end position="114"/>
    </location>
</feature>
<proteinExistence type="predicted"/>
<evidence type="ECO:0000256" key="1">
    <source>
        <dbReference type="SAM" id="MobiDB-lite"/>
    </source>
</evidence>